<gene>
    <name evidence="2" type="ORF">Adt_22890</name>
</gene>
<sequence>MYSKRSVEGDGPDSRPVRTSDRLRRRPKSYGRPYFYYSPTIIRPKRRKTKSRTAAAQIAKMLRPGNRPLRTSNANSVSPNLRRSTRKRRIPVGLEEFTDSSGTEDNDLMMPRYRRSRNQVDNNSASQDELTPRREGLRPRREGLRPRRLRGLNRERLNLESDDEQDSSEEKGGKNEPEDTNDVEDNGADDVEGEDEGGGESDGEDEGEDGEEDGDDEEGEEQEGRRRYDLRNRPDVRRISIEENKQRPRSPRRVLHQGMGNQG</sequence>
<feature type="compositionally biased region" description="Polar residues" evidence="1">
    <location>
        <begin position="119"/>
        <end position="129"/>
    </location>
</feature>
<dbReference type="Proteomes" id="UP001604336">
    <property type="component" value="Unassembled WGS sequence"/>
</dbReference>
<dbReference type="AlphaFoldDB" id="A0ABD1S9P4"/>
<evidence type="ECO:0000313" key="3">
    <source>
        <dbReference type="Proteomes" id="UP001604336"/>
    </source>
</evidence>
<accession>A0ABD1S9P4</accession>
<feature type="compositionally biased region" description="Basic and acidic residues" evidence="1">
    <location>
        <begin position="168"/>
        <end position="177"/>
    </location>
</feature>
<organism evidence="2 3">
    <name type="scientific">Abeliophyllum distichum</name>
    <dbReference type="NCBI Taxonomy" id="126358"/>
    <lineage>
        <taxon>Eukaryota</taxon>
        <taxon>Viridiplantae</taxon>
        <taxon>Streptophyta</taxon>
        <taxon>Embryophyta</taxon>
        <taxon>Tracheophyta</taxon>
        <taxon>Spermatophyta</taxon>
        <taxon>Magnoliopsida</taxon>
        <taxon>eudicotyledons</taxon>
        <taxon>Gunneridae</taxon>
        <taxon>Pentapetalae</taxon>
        <taxon>asterids</taxon>
        <taxon>lamiids</taxon>
        <taxon>Lamiales</taxon>
        <taxon>Oleaceae</taxon>
        <taxon>Forsythieae</taxon>
        <taxon>Abeliophyllum</taxon>
    </lineage>
</organism>
<comment type="caution">
    <text evidence="2">The sequence shown here is derived from an EMBL/GenBank/DDBJ whole genome shotgun (WGS) entry which is preliminary data.</text>
</comment>
<protein>
    <submittedName>
        <fullName evidence="2">ATPase family AAA domain-containing protein</fullName>
    </submittedName>
</protein>
<feature type="region of interest" description="Disordered" evidence="1">
    <location>
        <begin position="1"/>
        <end position="263"/>
    </location>
</feature>
<feature type="compositionally biased region" description="Basic and acidic residues" evidence="1">
    <location>
        <begin position="130"/>
        <end position="145"/>
    </location>
</feature>
<reference evidence="3" key="1">
    <citation type="submission" date="2024-07" db="EMBL/GenBank/DDBJ databases">
        <title>Two chromosome-level genome assemblies of Korean endemic species Abeliophyllum distichum and Forsythia ovata (Oleaceae).</title>
        <authorList>
            <person name="Jang H."/>
        </authorList>
    </citation>
    <scope>NUCLEOTIDE SEQUENCE [LARGE SCALE GENOMIC DNA]</scope>
</reference>
<feature type="compositionally biased region" description="Polar residues" evidence="1">
    <location>
        <begin position="69"/>
        <end position="82"/>
    </location>
</feature>
<feature type="compositionally biased region" description="Acidic residues" evidence="1">
    <location>
        <begin position="178"/>
        <end position="221"/>
    </location>
</feature>
<dbReference type="EMBL" id="JBFOLK010000007">
    <property type="protein sequence ID" value="KAL2497340.1"/>
    <property type="molecule type" value="Genomic_DNA"/>
</dbReference>
<evidence type="ECO:0000313" key="2">
    <source>
        <dbReference type="EMBL" id="KAL2497340.1"/>
    </source>
</evidence>
<feature type="compositionally biased region" description="Basic and acidic residues" evidence="1">
    <location>
        <begin position="222"/>
        <end position="246"/>
    </location>
</feature>
<feature type="compositionally biased region" description="Acidic residues" evidence="1">
    <location>
        <begin position="96"/>
        <end position="107"/>
    </location>
</feature>
<evidence type="ECO:0000256" key="1">
    <source>
        <dbReference type="SAM" id="MobiDB-lite"/>
    </source>
</evidence>
<proteinExistence type="predicted"/>
<name>A0ABD1S9P4_9LAMI</name>
<feature type="compositionally biased region" description="Basic and acidic residues" evidence="1">
    <location>
        <begin position="1"/>
        <end position="22"/>
    </location>
</feature>
<keyword evidence="3" id="KW-1185">Reference proteome</keyword>